<dbReference type="GO" id="GO:0003676">
    <property type="term" value="F:nucleic acid binding"/>
    <property type="evidence" value="ECO:0007669"/>
    <property type="project" value="InterPro"/>
</dbReference>
<accession>A0A9D4XHD3</accession>
<keyword evidence="3" id="KW-1185">Reference proteome</keyword>
<gene>
    <name evidence="2" type="ORF">KIW84_044042</name>
</gene>
<dbReference type="Gene3D" id="3.30.420.10">
    <property type="entry name" value="Ribonuclease H-like superfamily/Ribonuclease H"/>
    <property type="match status" value="1"/>
</dbReference>
<evidence type="ECO:0000313" key="3">
    <source>
        <dbReference type="Proteomes" id="UP001058974"/>
    </source>
</evidence>
<dbReference type="PROSITE" id="PS50822">
    <property type="entry name" value="PIWI"/>
    <property type="match status" value="1"/>
</dbReference>
<dbReference type="Gramene" id="Psat04G0404200-T1">
    <property type="protein sequence ID" value="KAI5420094.1"/>
    <property type="gene ID" value="KIW84_044042"/>
</dbReference>
<dbReference type="PANTHER" id="PTHR22891">
    <property type="entry name" value="EUKARYOTIC TRANSLATION INITIATION FACTOR 2C"/>
    <property type="match status" value="1"/>
</dbReference>
<name>A0A9D4XHD3_PEA</name>
<evidence type="ECO:0000313" key="2">
    <source>
        <dbReference type="EMBL" id="KAI5420094.1"/>
    </source>
</evidence>
<sequence>MAIMKSIIRARGKGCSKVSIDICLDGDALLSSSLIRVDDDAGYLKVSLYDNGTCPSKHISILSSKDKGSMLASYIGFLVRQHIPITCDNWRSPDLKVGKEKIWSEIQACVSIEDGYLPKVTFVVVQKRHHTRLFPVNPKETDRSGNIMPGTVVDTSICHPREFDFYLNSHAGIQGTTYAAICCFG</sequence>
<reference evidence="2 3" key="1">
    <citation type="journal article" date="2022" name="Nat. Genet.">
        <title>Improved pea reference genome and pan-genome highlight genomic features and evolutionary characteristics.</title>
        <authorList>
            <person name="Yang T."/>
            <person name="Liu R."/>
            <person name="Luo Y."/>
            <person name="Hu S."/>
            <person name="Wang D."/>
            <person name="Wang C."/>
            <person name="Pandey M.K."/>
            <person name="Ge S."/>
            <person name="Xu Q."/>
            <person name="Li N."/>
            <person name="Li G."/>
            <person name="Huang Y."/>
            <person name="Saxena R.K."/>
            <person name="Ji Y."/>
            <person name="Li M."/>
            <person name="Yan X."/>
            <person name="He Y."/>
            <person name="Liu Y."/>
            <person name="Wang X."/>
            <person name="Xiang C."/>
            <person name="Varshney R.K."/>
            <person name="Ding H."/>
            <person name="Gao S."/>
            <person name="Zong X."/>
        </authorList>
    </citation>
    <scope>NUCLEOTIDE SEQUENCE [LARGE SCALE GENOMIC DNA]</scope>
    <source>
        <strain evidence="2 3">cv. Zhongwan 6</strain>
    </source>
</reference>
<dbReference type="InterPro" id="IPR036397">
    <property type="entry name" value="RNaseH_sf"/>
</dbReference>
<protein>
    <recommendedName>
        <fullName evidence="1">Piwi domain-containing protein</fullName>
    </recommendedName>
</protein>
<dbReference type="InterPro" id="IPR012337">
    <property type="entry name" value="RNaseH-like_sf"/>
</dbReference>
<comment type="caution">
    <text evidence="2">The sequence shown here is derived from an EMBL/GenBank/DDBJ whole genome shotgun (WGS) entry which is preliminary data.</text>
</comment>
<evidence type="ECO:0000259" key="1">
    <source>
        <dbReference type="PROSITE" id="PS50822"/>
    </source>
</evidence>
<dbReference type="InterPro" id="IPR003165">
    <property type="entry name" value="Piwi"/>
</dbReference>
<dbReference type="Proteomes" id="UP001058974">
    <property type="component" value="Chromosome 4"/>
</dbReference>
<dbReference type="SUPFAM" id="SSF53098">
    <property type="entry name" value="Ribonuclease H-like"/>
    <property type="match status" value="1"/>
</dbReference>
<proteinExistence type="predicted"/>
<dbReference type="AlphaFoldDB" id="A0A9D4XHD3"/>
<dbReference type="EMBL" id="JAMSHJ010000004">
    <property type="protein sequence ID" value="KAI5420094.1"/>
    <property type="molecule type" value="Genomic_DNA"/>
</dbReference>
<dbReference type="Pfam" id="PF02171">
    <property type="entry name" value="Piwi"/>
    <property type="match status" value="1"/>
</dbReference>
<feature type="domain" description="Piwi" evidence="1">
    <location>
        <begin position="107"/>
        <end position="185"/>
    </location>
</feature>
<organism evidence="2 3">
    <name type="scientific">Pisum sativum</name>
    <name type="common">Garden pea</name>
    <name type="synonym">Lathyrus oleraceus</name>
    <dbReference type="NCBI Taxonomy" id="3888"/>
    <lineage>
        <taxon>Eukaryota</taxon>
        <taxon>Viridiplantae</taxon>
        <taxon>Streptophyta</taxon>
        <taxon>Embryophyta</taxon>
        <taxon>Tracheophyta</taxon>
        <taxon>Spermatophyta</taxon>
        <taxon>Magnoliopsida</taxon>
        <taxon>eudicotyledons</taxon>
        <taxon>Gunneridae</taxon>
        <taxon>Pentapetalae</taxon>
        <taxon>rosids</taxon>
        <taxon>fabids</taxon>
        <taxon>Fabales</taxon>
        <taxon>Fabaceae</taxon>
        <taxon>Papilionoideae</taxon>
        <taxon>50 kb inversion clade</taxon>
        <taxon>NPAAA clade</taxon>
        <taxon>Hologalegina</taxon>
        <taxon>IRL clade</taxon>
        <taxon>Fabeae</taxon>
        <taxon>Lathyrus</taxon>
    </lineage>
</organism>